<feature type="chain" id="PRO_5013378671" evidence="4">
    <location>
        <begin position="22"/>
        <end position="322"/>
    </location>
</feature>
<keyword evidence="7" id="KW-1185">Reference proteome</keyword>
<gene>
    <name evidence="6" type="ORF">CRT60_03115</name>
</gene>
<comment type="similarity">
    <text evidence="2">Belongs to the bacterial solute-binding protein SsuA/TauA family.</text>
</comment>
<evidence type="ECO:0000313" key="7">
    <source>
        <dbReference type="Proteomes" id="UP000225379"/>
    </source>
</evidence>
<proteinExistence type="inferred from homology"/>
<name>A0A2B8BN75_9PROT</name>
<dbReference type="Pfam" id="PF09084">
    <property type="entry name" value="NMT1"/>
    <property type="match status" value="1"/>
</dbReference>
<dbReference type="AlphaFoldDB" id="A0A2B8BN75"/>
<dbReference type="RefSeq" id="WP_098734985.1">
    <property type="nucleotide sequence ID" value="NZ_PDKW01000037.1"/>
</dbReference>
<dbReference type="PANTHER" id="PTHR30024">
    <property type="entry name" value="ALIPHATIC SULFONATES-BINDING PROTEIN-RELATED"/>
    <property type="match status" value="1"/>
</dbReference>
<evidence type="ECO:0000256" key="1">
    <source>
        <dbReference type="ARBA" id="ARBA00004418"/>
    </source>
</evidence>
<dbReference type="Gene3D" id="3.40.190.10">
    <property type="entry name" value="Periplasmic binding protein-like II"/>
    <property type="match status" value="2"/>
</dbReference>
<dbReference type="EMBL" id="PDKW01000037">
    <property type="protein sequence ID" value="PGH58993.1"/>
    <property type="molecule type" value="Genomic_DNA"/>
</dbReference>
<accession>A0A2B8BN75</accession>
<dbReference type="GO" id="GO:0042597">
    <property type="term" value="C:periplasmic space"/>
    <property type="evidence" value="ECO:0007669"/>
    <property type="project" value="UniProtKB-SubCell"/>
</dbReference>
<dbReference type="SUPFAM" id="SSF53850">
    <property type="entry name" value="Periplasmic binding protein-like II"/>
    <property type="match status" value="1"/>
</dbReference>
<dbReference type="Proteomes" id="UP000225379">
    <property type="component" value="Unassembled WGS sequence"/>
</dbReference>
<evidence type="ECO:0000313" key="6">
    <source>
        <dbReference type="EMBL" id="PGH58993.1"/>
    </source>
</evidence>
<organism evidence="6 7">
    <name type="scientific">Azospirillum palustre</name>
    <dbReference type="NCBI Taxonomy" id="2044885"/>
    <lineage>
        <taxon>Bacteria</taxon>
        <taxon>Pseudomonadati</taxon>
        <taxon>Pseudomonadota</taxon>
        <taxon>Alphaproteobacteria</taxon>
        <taxon>Rhodospirillales</taxon>
        <taxon>Azospirillaceae</taxon>
        <taxon>Azospirillum</taxon>
    </lineage>
</organism>
<keyword evidence="3 4" id="KW-0732">Signal</keyword>
<comment type="caution">
    <text evidence="6">The sequence shown here is derived from an EMBL/GenBank/DDBJ whole genome shotgun (WGS) entry which is preliminary data.</text>
</comment>
<protein>
    <submittedName>
        <fullName evidence="6">ABC transporter substrate-binding protein</fullName>
    </submittedName>
</protein>
<evidence type="ECO:0000256" key="4">
    <source>
        <dbReference type="SAM" id="SignalP"/>
    </source>
</evidence>
<reference evidence="7" key="1">
    <citation type="submission" date="2017-10" db="EMBL/GenBank/DDBJ databases">
        <authorList>
            <person name="Kravchenko I.K."/>
            <person name="Grouzdev D.S."/>
        </authorList>
    </citation>
    <scope>NUCLEOTIDE SEQUENCE [LARGE SCALE GENOMIC DNA]</scope>
    <source>
        <strain evidence="7">B2</strain>
    </source>
</reference>
<dbReference type="InterPro" id="IPR015168">
    <property type="entry name" value="SsuA/THI5"/>
</dbReference>
<feature type="domain" description="SsuA/THI5-like" evidence="5">
    <location>
        <begin position="37"/>
        <end position="246"/>
    </location>
</feature>
<dbReference type="OrthoDB" id="5348911at2"/>
<feature type="signal peptide" evidence="4">
    <location>
        <begin position="1"/>
        <end position="21"/>
    </location>
</feature>
<comment type="subcellular location">
    <subcellularLocation>
        <location evidence="1">Periplasm</location>
    </subcellularLocation>
</comment>
<dbReference type="PANTHER" id="PTHR30024:SF47">
    <property type="entry name" value="TAURINE-BINDING PERIPLASMIC PROTEIN"/>
    <property type="match status" value="1"/>
</dbReference>
<evidence type="ECO:0000256" key="3">
    <source>
        <dbReference type="ARBA" id="ARBA00022729"/>
    </source>
</evidence>
<evidence type="ECO:0000256" key="2">
    <source>
        <dbReference type="ARBA" id="ARBA00010742"/>
    </source>
</evidence>
<sequence>MRKIALLLVALWTAPSLPAAAEQINVTHWGEIMLGVPYAVALEKGYFKEAGVDITGIISAKGGGTTVRNIMASELPYGEVAPSAAIAAIKSGLPIKIVNGSVRTISDFVLVVRPDSDIKSLKDVVGKKWGLTSAKSNTDILSAMMLERAGIPRDSVQRPAIGNQAAVLQAIENDSVQIGFILEPMWTKVSSRMRSIGRASDVLPPMLQTVGIASTDVIKAQPAKIRAIIAGRRKGVEFALKNPTEAADILVKYYEGLDPKIAREVVAALAKENYWSPGDIEMTALQQTVHGLELVGEVEKGFDLAPIIDTSMLPTDLQAKSN</sequence>
<evidence type="ECO:0000259" key="5">
    <source>
        <dbReference type="Pfam" id="PF09084"/>
    </source>
</evidence>